<feature type="signal peptide" evidence="14">
    <location>
        <begin position="1"/>
        <end position="22"/>
    </location>
</feature>
<feature type="compositionally biased region" description="Polar residues" evidence="12">
    <location>
        <begin position="658"/>
        <end position="675"/>
    </location>
</feature>
<dbReference type="InterPro" id="IPR000719">
    <property type="entry name" value="Prot_kinase_dom"/>
</dbReference>
<evidence type="ECO:0000313" key="17">
    <source>
        <dbReference type="Proteomes" id="UP000015453"/>
    </source>
</evidence>
<evidence type="ECO:0000256" key="9">
    <source>
        <dbReference type="ARBA" id="ARBA00023170"/>
    </source>
</evidence>
<comment type="caution">
    <text evidence="16">The sequence shown here is derived from an EMBL/GenBank/DDBJ whole genome shotgun (WGS) entry which is preliminary data.</text>
</comment>
<comment type="subcellular location">
    <subcellularLocation>
        <location evidence="1">Membrane</location>
        <topology evidence="1">Single-pass membrane protein</topology>
    </subcellularLocation>
</comment>
<feature type="chain" id="PRO_5004550652" description="Protein kinase domain-containing protein" evidence="14">
    <location>
        <begin position="23"/>
        <end position="675"/>
    </location>
</feature>
<evidence type="ECO:0000256" key="2">
    <source>
        <dbReference type="ARBA" id="ARBA00022553"/>
    </source>
</evidence>
<keyword evidence="7 13" id="KW-1133">Transmembrane helix</keyword>
<name>S8EM42_9LAMI</name>
<dbReference type="Gene3D" id="3.80.10.10">
    <property type="entry name" value="Ribonuclease Inhibitor"/>
    <property type="match status" value="2"/>
</dbReference>
<dbReference type="FunFam" id="3.80.10.10:FF:000041">
    <property type="entry name" value="LRR receptor-like serine/threonine-protein kinase ERECTA"/>
    <property type="match status" value="1"/>
</dbReference>
<dbReference type="Proteomes" id="UP000015453">
    <property type="component" value="Unassembled WGS sequence"/>
</dbReference>
<dbReference type="FunFam" id="3.80.10.10:FF:000731">
    <property type="entry name" value="Leucine-rich repeat receptor-like protein kinase"/>
    <property type="match status" value="1"/>
</dbReference>
<dbReference type="SUPFAM" id="SSF56112">
    <property type="entry name" value="Protein kinase-like (PK-like)"/>
    <property type="match status" value="1"/>
</dbReference>
<dbReference type="InterPro" id="IPR001611">
    <property type="entry name" value="Leu-rich_rpt"/>
</dbReference>
<feature type="region of interest" description="Disordered" evidence="12">
    <location>
        <begin position="651"/>
        <end position="675"/>
    </location>
</feature>
<accession>S8EM42</accession>
<sequence>MAASILLPLCISLLLAFTLTSSVSDVDLVLYKIKPSLQGSQPNIVLLSWNASVPLCQWRGLKWGFSDGSPLNCSSASPSSPLWSNATLYRNPELNLVSLQLPSANLAGVLPREVGEFANLGKLYLAGNSLSGTVPVELGYSSALSDVDLSFNSLQGPLPASIWNLCSGLVSLRLHGNELSGSVPDPVPDSNCGELRFLDLGQNSFAGDFPEFVAGFRNLANLDLGGNSFSGRIPASVAALTLRKLNVSHNNFSGPLPGDFERSGFGPEVFEGNDPTLCGLPLTPCPGRNSGLSSGAIAGLLIGLMTGTVVFFSVLIGYFQRRKRSSSNPNGGDEEEDEEEKELFGETAGEQSDEGKLILFPGGEHLRLEDILNATGQVIEKSNYGTVYKAKLGDGGTIALRLLKEDCCRPRSSFLPAVKQIGKIRHENLIPLKAFYEGKRGEKLLIHDYLPSRTLCDLLHEPMPGKPALNWTRRRKIALGVARGLAHLHGLDPPMAHGNVRSKTILVDDFFRARLNELGLDRITESHVGDELVSISKAEGYKAPELQSMRKCNPRSDVYAYGIVLLEILLGRRPGGGCSRNGKEYADLPALVKGAVLEETTVDVFDGEVVKGVRNPMEDGGLIQALRLAMGCCSPVAAVRPTMEEVVRQLEENRPNNRSDLYSPAETRSGSVTPF</sequence>
<evidence type="ECO:0000256" key="12">
    <source>
        <dbReference type="SAM" id="MobiDB-lite"/>
    </source>
</evidence>
<keyword evidence="4 13" id="KW-0812">Transmembrane</keyword>
<keyword evidence="9" id="KW-0675">Receptor</keyword>
<dbReference type="Pfam" id="PF07714">
    <property type="entry name" value="PK_Tyr_Ser-Thr"/>
    <property type="match status" value="1"/>
</dbReference>
<evidence type="ECO:0000259" key="15">
    <source>
        <dbReference type="PROSITE" id="PS50011"/>
    </source>
</evidence>
<dbReference type="AlphaFoldDB" id="S8EM42"/>
<dbReference type="InterPro" id="IPR032675">
    <property type="entry name" value="LRR_dom_sf"/>
</dbReference>
<feature type="compositionally biased region" description="Acidic residues" evidence="12">
    <location>
        <begin position="332"/>
        <end position="341"/>
    </location>
</feature>
<evidence type="ECO:0000256" key="8">
    <source>
        <dbReference type="ARBA" id="ARBA00023136"/>
    </source>
</evidence>
<dbReference type="Gene3D" id="1.10.510.10">
    <property type="entry name" value="Transferase(Phosphotransferase) domain 1"/>
    <property type="match status" value="1"/>
</dbReference>
<feature type="region of interest" description="Disordered" evidence="12">
    <location>
        <begin position="323"/>
        <end position="352"/>
    </location>
</feature>
<dbReference type="PROSITE" id="PS50011">
    <property type="entry name" value="PROTEIN_KINASE_DOM"/>
    <property type="match status" value="1"/>
</dbReference>
<dbReference type="PANTHER" id="PTHR48007:SF32">
    <property type="entry name" value="KINASE-LIKE PROTEIN TMKL1-RELATED"/>
    <property type="match status" value="1"/>
</dbReference>
<dbReference type="GO" id="GO:0016020">
    <property type="term" value="C:membrane"/>
    <property type="evidence" value="ECO:0007669"/>
    <property type="project" value="UniProtKB-SubCell"/>
</dbReference>
<dbReference type="Pfam" id="PF00560">
    <property type="entry name" value="LRR_1"/>
    <property type="match status" value="2"/>
</dbReference>
<dbReference type="InterPro" id="IPR011009">
    <property type="entry name" value="Kinase-like_dom_sf"/>
</dbReference>
<proteinExistence type="inferred from homology"/>
<evidence type="ECO:0000256" key="13">
    <source>
        <dbReference type="SAM" id="Phobius"/>
    </source>
</evidence>
<evidence type="ECO:0000256" key="4">
    <source>
        <dbReference type="ARBA" id="ARBA00022692"/>
    </source>
</evidence>
<feature type="transmembrane region" description="Helical" evidence="13">
    <location>
        <begin position="296"/>
        <end position="319"/>
    </location>
</feature>
<evidence type="ECO:0000256" key="11">
    <source>
        <dbReference type="ARBA" id="ARBA00038349"/>
    </source>
</evidence>
<dbReference type="EMBL" id="AUSU01000320">
    <property type="protein sequence ID" value="EPS73747.1"/>
    <property type="molecule type" value="Genomic_DNA"/>
</dbReference>
<keyword evidence="10" id="KW-0325">Glycoprotein</keyword>
<gene>
    <name evidence="16" type="ORF">M569_01008</name>
</gene>
<keyword evidence="6" id="KW-0677">Repeat</keyword>
<dbReference type="InterPro" id="IPR001245">
    <property type="entry name" value="Ser-Thr/Tyr_kinase_cat_dom"/>
</dbReference>
<dbReference type="GO" id="GO:0005524">
    <property type="term" value="F:ATP binding"/>
    <property type="evidence" value="ECO:0007669"/>
    <property type="project" value="InterPro"/>
</dbReference>
<keyword evidence="3" id="KW-0433">Leucine-rich repeat</keyword>
<feature type="domain" description="Protein kinase" evidence="15">
    <location>
        <begin position="373"/>
        <end position="675"/>
    </location>
</feature>
<comment type="similarity">
    <text evidence="11">Belongs to the protein kinase superfamily.</text>
</comment>
<evidence type="ECO:0000256" key="6">
    <source>
        <dbReference type="ARBA" id="ARBA00022737"/>
    </source>
</evidence>
<dbReference type="SUPFAM" id="SSF52058">
    <property type="entry name" value="L domain-like"/>
    <property type="match status" value="1"/>
</dbReference>
<evidence type="ECO:0000313" key="16">
    <source>
        <dbReference type="EMBL" id="EPS73747.1"/>
    </source>
</evidence>
<evidence type="ECO:0000256" key="1">
    <source>
        <dbReference type="ARBA" id="ARBA00004167"/>
    </source>
</evidence>
<keyword evidence="8 13" id="KW-0472">Membrane</keyword>
<organism evidence="16 17">
    <name type="scientific">Genlisea aurea</name>
    <dbReference type="NCBI Taxonomy" id="192259"/>
    <lineage>
        <taxon>Eukaryota</taxon>
        <taxon>Viridiplantae</taxon>
        <taxon>Streptophyta</taxon>
        <taxon>Embryophyta</taxon>
        <taxon>Tracheophyta</taxon>
        <taxon>Spermatophyta</taxon>
        <taxon>Magnoliopsida</taxon>
        <taxon>eudicotyledons</taxon>
        <taxon>Gunneridae</taxon>
        <taxon>Pentapetalae</taxon>
        <taxon>asterids</taxon>
        <taxon>lamiids</taxon>
        <taxon>Lamiales</taxon>
        <taxon>Lentibulariaceae</taxon>
        <taxon>Genlisea</taxon>
    </lineage>
</organism>
<dbReference type="InterPro" id="IPR046959">
    <property type="entry name" value="PRK1-6/SRF4-like"/>
</dbReference>
<keyword evidence="17" id="KW-1185">Reference proteome</keyword>
<protein>
    <recommendedName>
        <fullName evidence="15">Protein kinase domain-containing protein</fullName>
    </recommendedName>
</protein>
<evidence type="ECO:0000256" key="5">
    <source>
        <dbReference type="ARBA" id="ARBA00022729"/>
    </source>
</evidence>
<dbReference type="OrthoDB" id="1890790at2759"/>
<evidence type="ECO:0000256" key="10">
    <source>
        <dbReference type="ARBA" id="ARBA00023180"/>
    </source>
</evidence>
<dbReference type="GO" id="GO:0004672">
    <property type="term" value="F:protein kinase activity"/>
    <property type="evidence" value="ECO:0007669"/>
    <property type="project" value="InterPro"/>
</dbReference>
<reference evidence="16 17" key="1">
    <citation type="journal article" date="2013" name="BMC Genomics">
        <title>The miniature genome of a carnivorous plant Genlisea aurea contains a low number of genes and short non-coding sequences.</title>
        <authorList>
            <person name="Leushkin E.V."/>
            <person name="Sutormin R.A."/>
            <person name="Nabieva E.R."/>
            <person name="Penin A.A."/>
            <person name="Kondrashov A.S."/>
            <person name="Logacheva M.D."/>
        </authorList>
    </citation>
    <scope>NUCLEOTIDE SEQUENCE [LARGE SCALE GENOMIC DNA]</scope>
</reference>
<dbReference type="Gene3D" id="3.30.200.20">
    <property type="entry name" value="Phosphorylase Kinase, domain 1"/>
    <property type="match status" value="1"/>
</dbReference>
<dbReference type="PANTHER" id="PTHR48007">
    <property type="entry name" value="LEUCINE-RICH REPEAT RECEPTOR-LIKE PROTEIN KINASE PXC1"/>
    <property type="match status" value="1"/>
</dbReference>
<keyword evidence="2" id="KW-0597">Phosphoprotein</keyword>
<evidence type="ECO:0000256" key="7">
    <source>
        <dbReference type="ARBA" id="ARBA00022989"/>
    </source>
</evidence>
<keyword evidence="5 14" id="KW-0732">Signal</keyword>
<evidence type="ECO:0000256" key="14">
    <source>
        <dbReference type="SAM" id="SignalP"/>
    </source>
</evidence>
<evidence type="ECO:0000256" key="3">
    <source>
        <dbReference type="ARBA" id="ARBA00022614"/>
    </source>
</evidence>